<feature type="signal peptide" evidence="1">
    <location>
        <begin position="1"/>
        <end position="23"/>
    </location>
</feature>
<dbReference type="GO" id="GO:0006955">
    <property type="term" value="P:immune response"/>
    <property type="evidence" value="ECO:0007669"/>
    <property type="project" value="InterPro"/>
</dbReference>
<reference evidence="3" key="2">
    <citation type="journal article" date="2014" name="Nat. Commun.">
        <title>The cavefish genome reveals candidate genes for eye loss.</title>
        <authorList>
            <person name="McGaugh S.E."/>
            <person name="Gross J.B."/>
            <person name="Aken B."/>
            <person name="Blin M."/>
            <person name="Borowsky R."/>
            <person name="Chalopin D."/>
            <person name="Hinaux H."/>
            <person name="Jeffery W.R."/>
            <person name="Keene A."/>
            <person name="Ma L."/>
            <person name="Minx P."/>
            <person name="Murphy D."/>
            <person name="O'Quin K.E."/>
            <person name="Retaux S."/>
            <person name="Rohner N."/>
            <person name="Searle S.M."/>
            <person name="Stahl B.A."/>
            <person name="Tabin C."/>
            <person name="Volff J.N."/>
            <person name="Yoshizawa M."/>
            <person name="Warren W.C."/>
        </authorList>
    </citation>
    <scope>NUCLEOTIDE SEQUENCE [LARGE SCALE GENOMIC DNA]</scope>
    <source>
        <strain evidence="3">female</strain>
    </source>
</reference>
<name>A0A3B1J7K5_ASTMX</name>
<evidence type="ECO:0000313" key="2">
    <source>
        <dbReference type="Ensembl" id="ENSAMXP00000037855.1"/>
    </source>
</evidence>
<keyword evidence="3" id="KW-1185">Reference proteome</keyword>
<feature type="chain" id="PRO_5017276163" description="Chemokine interleukin-8-like domain-containing protein" evidence="1">
    <location>
        <begin position="24"/>
        <end position="108"/>
    </location>
</feature>
<dbReference type="Gene3D" id="2.40.50.40">
    <property type="match status" value="1"/>
</dbReference>
<keyword evidence="1" id="KW-0732">Signal</keyword>
<organism evidence="2 3">
    <name type="scientific">Astyanax mexicanus</name>
    <name type="common">Blind cave fish</name>
    <name type="synonym">Astyanax fasciatus mexicanus</name>
    <dbReference type="NCBI Taxonomy" id="7994"/>
    <lineage>
        <taxon>Eukaryota</taxon>
        <taxon>Metazoa</taxon>
        <taxon>Chordata</taxon>
        <taxon>Craniata</taxon>
        <taxon>Vertebrata</taxon>
        <taxon>Euteleostomi</taxon>
        <taxon>Actinopterygii</taxon>
        <taxon>Neopterygii</taxon>
        <taxon>Teleostei</taxon>
        <taxon>Ostariophysi</taxon>
        <taxon>Characiformes</taxon>
        <taxon>Characoidei</taxon>
        <taxon>Acestrorhamphidae</taxon>
        <taxon>Acestrorhamphinae</taxon>
        <taxon>Astyanax</taxon>
    </lineage>
</organism>
<dbReference type="Ensembl" id="ENSAMXT00000049890.1">
    <property type="protein sequence ID" value="ENSAMXP00000037855.1"/>
    <property type="gene ID" value="ENSAMXG00000040357.1"/>
</dbReference>
<proteinExistence type="predicted"/>
<evidence type="ECO:0000256" key="1">
    <source>
        <dbReference type="SAM" id="SignalP"/>
    </source>
</evidence>
<accession>A0A3B1J7K5</accession>
<evidence type="ECO:0008006" key="4">
    <source>
        <dbReference type="Google" id="ProtNLM"/>
    </source>
</evidence>
<dbReference type="GO" id="GO:0008009">
    <property type="term" value="F:chemokine activity"/>
    <property type="evidence" value="ECO:0007669"/>
    <property type="project" value="InterPro"/>
</dbReference>
<dbReference type="Proteomes" id="UP000018467">
    <property type="component" value="Unassembled WGS sequence"/>
</dbReference>
<dbReference type="GO" id="GO:0005576">
    <property type="term" value="C:extracellular region"/>
    <property type="evidence" value="ECO:0007669"/>
    <property type="project" value="InterPro"/>
</dbReference>
<dbReference type="InterPro" id="IPR036048">
    <property type="entry name" value="Interleukin_8-like_sf"/>
</dbReference>
<dbReference type="InParanoid" id="A0A3B1J7K5"/>
<reference evidence="2" key="4">
    <citation type="submission" date="2025-09" db="UniProtKB">
        <authorList>
            <consortium name="Ensembl"/>
        </authorList>
    </citation>
    <scope>IDENTIFICATION</scope>
</reference>
<protein>
    <recommendedName>
        <fullName evidence="4">Chemokine interleukin-8-like domain-containing protein</fullName>
    </recommendedName>
</protein>
<sequence length="108" mass="12019">CTMKAVLLMFSVLFGMTATLCAAEGERCFCKGNILKHVNATDVKILQLFNSSASCSKTEIMICLDPRDLNKEIKRELLKLPTREEIMAQFAKIQSSLANLMLLLDFGS</sequence>
<reference evidence="2" key="3">
    <citation type="submission" date="2025-08" db="UniProtKB">
        <authorList>
            <consortium name="Ensembl"/>
        </authorList>
    </citation>
    <scope>IDENTIFICATION</scope>
</reference>
<dbReference type="SUPFAM" id="SSF54117">
    <property type="entry name" value="Interleukin 8-like chemokines"/>
    <property type="match status" value="1"/>
</dbReference>
<reference evidence="3" key="1">
    <citation type="submission" date="2013-03" db="EMBL/GenBank/DDBJ databases">
        <authorList>
            <person name="Jeffery W."/>
            <person name="Warren W."/>
            <person name="Wilson R.K."/>
        </authorList>
    </citation>
    <scope>NUCLEOTIDE SEQUENCE</scope>
    <source>
        <strain evidence="3">female</strain>
    </source>
</reference>
<evidence type="ECO:0000313" key="3">
    <source>
        <dbReference type="Proteomes" id="UP000018467"/>
    </source>
</evidence>
<dbReference type="AlphaFoldDB" id="A0A3B1J7K5"/>